<evidence type="ECO:0000256" key="1">
    <source>
        <dbReference type="SAM" id="MobiDB-lite"/>
    </source>
</evidence>
<dbReference type="AlphaFoldDB" id="A0A6C0EB46"/>
<organism evidence="2">
    <name type="scientific">viral metagenome</name>
    <dbReference type="NCBI Taxonomy" id="1070528"/>
    <lineage>
        <taxon>unclassified sequences</taxon>
        <taxon>metagenomes</taxon>
        <taxon>organismal metagenomes</taxon>
    </lineage>
</organism>
<proteinExistence type="predicted"/>
<dbReference type="EMBL" id="MN739768">
    <property type="protein sequence ID" value="QHT25489.1"/>
    <property type="molecule type" value="Genomic_DNA"/>
</dbReference>
<sequence length="107" mass="12493">MPKRCPNGTRRNKTTRKCEPKNKSMSNKSPSPKPKNKTSKAKNPCVKGIKMPQHRIDDIIKHERKKNESEERYAKMENDLNNSCFPKKTDWNKIRTYTLASYAAIKE</sequence>
<protein>
    <submittedName>
        <fullName evidence="2">Uncharacterized protein</fullName>
    </submittedName>
</protein>
<evidence type="ECO:0000313" key="2">
    <source>
        <dbReference type="EMBL" id="QHT25489.1"/>
    </source>
</evidence>
<accession>A0A6C0EB46</accession>
<feature type="region of interest" description="Disordered" evidence="1">
    <location>
        <begin position="1"/>
        <end position="46"/>
    </location>
</feature>
<reference evidence="2" key="1">
    <citation type="journal article" date="2020" name="Nature">
        <title>Giant virus diversity and host interactions through global metagenomics.</title>
        <authorList>
            <person name="Schulz F."/>
            <person name="Roux S."/>
            <person name="Paez-Espino D."/>
            <person name="Jungbluth S."/>
            <person name="Walsh D.A."/>
            <person name="Denef V.J."/>
            <person name="McMahon K.D."/>
            <person name="Konstantinidis K.T."/>
            <person name="Eloe-Fadrosh E.A."/>
            <person name="Kyrpides N.C."/>
            <person name="Woyke T."/>
        </authorList>
    </citation>
    <scope>NUCLEOTIDE SEQUENCE</scope>
    <source>
        <strain evidence="2">GVMAG-M-3300023179-152</strain>
    </source>
</reference>
<name>A0A6C0EB46_9ZZZZ</name>